<dbReference type="AlphaFoldDB" id="V5TYD1"/>
<protein>
    <submittedName>
        <fullName evidence="1">Uncharacterized protein</fullName>
    </submittedName>
</protein>
<proteinExistence type="predicted"/>
<accession>V5TYD1</accession>
<dbReference type="EMBL" id="CP006731">
    <property type="protein sequence ID" value="AHB69574.1"/>
    <property type="molecule type" value="Genomic_DNA"/>
</dbReference>
<evidence type="ECO:0000313" key="1">
    <source>
        <dbReference type="EMBL" id="AHB69574.1"/>
    </source>
</evidence>
<evidence type="ECO:0000313" key="2">
    <source>
        <dbReference type="Proteomes" id="UP000018545"/>
    </source>
</evidence>
<name>V5TYD1_9ENTR</name>
<organism evidence="1 2">
    <name type="scientific">Cronobacter malonaticus</name>
    <dbReference type="NCBI Taxonomy" id="413503"/>
    <lineage>
        <taxon>Bacteria</taxon>
        <taxon>Pseudomonadati</taxon>
        <taxon>Pseudomonadota</taxon>
        <taxon>Gammaproteobacteria</taxon>
        <taxon>Enterobacterales</taxon>
        <taxon>Enterobacteriaceae</taxon>
        <taxon>Cronobacter</taxon>
    </lineage>
</organism>
<sequence length="141" mass="15291">MDEKLSEVAGLFGRPMVLKVGFLSGATYPDGTPVPLVAAANEFGNPSNNQPPRPFFRNAIANHENEWSEVAGKLAEGGQVDTETLLGLLGEKIKSDIQEEIRTLLEPPLSPATIKRKGFSKPLIDTSHMLNSVDYEISEGE</sequence>
<reference evidence="1 2" key="1">
    <citation type="journal article" date="2014" name="Genome Announc.">
        <title>Complete Genome Sequence of Cronobacter sakazakii Strain CMCC 45402.</title>
        <authorList>
            <person name="Zhao Z."/>
            <person name="Wang L."/>
            <person name="Wang B."/>
            <person name="Liang H."/>
            <person name="Ye Q."/>
            <person name="Zeng M."/>
        </authorList>
    </citation>
    <scope>NUCLEOTIDE SEQUENCE [LARGE SCALE GENOMIC DNA]</scope>
    <source>
        <strain evidence="2">45402</strain>
    </source>
</reference>
<dbReference type="KEGG" id="csi:P262_01698"/>
<dbReference type="Proteomes" id="UP000018545">
    <property type="component" value="Chromosome"/>
</dbReference>
<dbReference type="HOGENOM" id="CLU_096367_1_1_6"/>
<gene>
    <name evidence="1" type="ORF">P262_01698</name>
</gene>